<protein>
    <submittedName>
        <fullName evidence="2">Uncharacterized protein</fullName>
    </submittedName>
</protein>
<feature type="compositionally biased region" description="Polar residues" evidence="1">
    <location>
        <begin position="202"/>
        <end position="216"/>
    </location>
</feature>
<proteinExistence type="predicted"/>
<sequence length="222" mass="24192">MSLSHQLDVRSLPICTPSSKARYADENSQTSFADVPLHSIAALPPSVDTFLSQAQYPPFGRGLKPKDVPRVDKIVEAVQSPLTFTIGLLRKPASQMSATHQEVKVKRACVTRRSTESTNLAPSAYVVFRGCTAASAWIGSSRSLTWSPMSFRHLILANPHHASISTETIADLDNCFSSKMSLAHDLLRPHWHLNDQTDGLPSQISLGETRTTTESVGASRIA</sequence>
<gene>
    <name evidence="2" type="ORF">CI109_103878</name>
</gene>
<evidence type="ECO:0000313" key="3">
    <source>
        <dbReference type="Proteomes" id="UP000322225"/>
    </source>
</evidence>
<keyword evidence="3" id="KW-1185">Reference proteome</keyword>
<dbReference type="EMBL" id="CP144056">
    <property type="protein sequence ID" value="WWD19418.1"/>
    <property type="molecule type" value="Genomic_DNA"/>
</dbReference>
<accession>A0A5M6C7J1</accession>
<feature type="region of interest" description="Disordered" evidence="1">
    <location>
        <begin position="202"/>
        <end position="222"/>
    </location>
</feature>
<dbReference type="Proteomes" id="UP000322225">
    <property type="component" value="Chromosome 6"/>
</dbReference>
<reference evidence="2" key="2">
    <citation type="submission" date="2024-01" db="EMBL/GenBank/DDBJ databases">
        <title>Comparative genomics of Cryptococcus and Kwoniella reveals pathogenesis evolution and contrasting modes of karyotype evolution via chromosome fusion or intercentromeric recombination.</title>
        <authorList>
            <person name="Coelho M.A."/>
            <person name="David-Palma M."/>
            <person name="Shea T."/>
            <person name="Bowers K."/>
            <person name="McGinley-Smith S."/>
            <person name="Mohammad A.W."/>
            <person name="Gnirke A."/>
            <person name="Yurkov A.M."/>
            <person name="Nowrousian M."/>
            <person name="Sun S."/>
            <person name="Cuomo C.A."/>
            <person name="Heitman J."/>
        </authorList>
    </citation>
    <scope>NUCLEOTIDE SEQUENCE</scope>
    <source>
        <strain evidence="2">CBS 12478</strain>
    </source>
</reference>
<organism evidence="2 3">
    <name type="scientific">Kwoniella shandongensis</name>
    <dbReference type="NCBI Taxonomy" id="1734106"/>
    <lineage>
        <taxon>Eukaryota</taxon>
        <taxon>Fungi</taxon>
        <taxon>Dikarya</taxon>
        <taxon>Basidiomycota</taxon>
        <taxon>Agaricomycotina</taxon>
        <taxon>Tremellomycetes</taxon>
        <taxon>Tremellales</taxon>
        <taxon>Cryptococcaceae</taxon>
        <taxon>Kwoniella</taxon>
    </lineage>
</organism>
<dbReference type="KEGG" id="ksn:43585732"/>
<reference evidence="2" key="1">
    <citation type="submission" date="2017-08" db="EMBL/GenBank/DDBJ databases">
        <authorList>
            <person name="Cuomo C."/>
            <person name="Billmyre B."/>
            <person name="Heitman J."/>
        </authorList>
    </citation>
    <scope>NUCLEOTIDE SEQUENCE</scope>
    <source>
        <strain evidence="2">CBS 12478</strain>
    </source>
</reference>
<name>A0A5M6C7J1_9TREE</name>
<evidence type="ECO:0000313" key="2">
    <source>
        <dbReference type="EMBL" id="WWD19418.1"/>
    </source>
</evidence>
<dbReference type="GeneID" id="43585732"/>
<dbReference type="RefSeq" id="XP_031863789.1">
    <property type="nucleotide sequence ID" value="XM_032001626.1"/>
</dbReference>
<dbReference type="AlphaFoldDB" id="A0A5M6C7J1"/>
<evidence type="ECO:0000256" key="1">
    <source>
        <dbReference type="SAM" id="MobiDB-lite"/>
    </source>
</evidence>